<evidence type="ECO:0000259" key="3">
    <source>
        <dbReference type="SMART" id="SM00385"/>
    </source>
</evidence>
<dbReference type="GO" id="GO:0016538">
    <property type="term" value="F:cyclin-dependent protein serine/threonine kinase regulator activity"/>
    <property type="evidence" value="ECO:0007669"/>
    <property type="project" value="InterPro"/>
</dbReference>
<comment type="similarity">
    <text evidence="1">Belongs to the cyclin family.</text>
</comment>
<dbReference type="GO" id="GO:0006357">
    <property type="term" value="P:regulation of transcription by RNA polymerase II"/>
    <property type="evidence" value="ECO:0007669"/>
    <property type="project" value="InterPro"/>
</dbReference>
<name>A0A0B7FY21_THACB</name>
<evidence type="ECO:0000313" key="4">
    <source>
        <dbReference type="EMBL" id="CEL62595.1"/>
    </source>
</evidence>
<organism evidence="4 5">
    <name type="scientific">Thanatephorus cucumeris (strain AG1-IB / isolate 7/3/14)</name>
    <name type="common">Lettuce bottom rot fungus</name>
    <name type="synonym">Rhizoctonia solani</name>
    <dbReference type="NCBI Taxonomy" id="1108050"/>
    <lineage>
        <taxon>Eukaryota</taxon>
        <taxon>Fungi</taxon>
        <taxon>Dikarya</taxon>
        <taxon>Basidiomycota</taxon>
        <taxon>Agaricomycotina</taxon>
        <taxon>Agaricomycetes</taxon>
        <taxon>Cantharellales</taxon>
        <taxon>Ceratobasidiaceae</taxon>
        <taxon>Rhizoctonia</taxon>
        <taxon>Rhizoctonia solani AG-1</taxon>
    </lineage>
</organism>
<protein>
    <submittedName>
        <fullName evidence="4">CTD kinase subunit beta</fullName>
    </submittedName>
</protein>
<dbReference type="PANTHER" id="PTHR10026">
    <property type="entry name" value="CYCLIN"/>
    <property type="match status" value="1"/>
</dbReference>
<dbReference type="Proteomes" id="UP000059188">
    <property type="component" value="Unassembled WGS sequence"/>
</dbReference>
<feature type="domain" description="Cyclin-like" evidence="3">
    <location>
        <begin position="175"/>
        <end position="285"/>
    </location>
</feature>
<feature type="region of interest" description="Disordered" evidence="2">
    <location>
        <begin position="294"/>
        <end position="323"/>
    </location>
</feature>
<feature type="domain" description="Cyclin-like" evidence="3">
    <location>
        <begin position="56"/>
        <end position="162"/>
    </location>
</feature>
<keyword evidence="5" id="KW-1185">Reference proteome</keyword>
<dbReference type="CDD" id="cd20546">
    <property type="entry name" value="CYCLIN_SpCG1C_ScCTK2-like_rpt2"/>
    <property type="match status" value="1"/>
</dbReference>
<keyword evidence="4" id="KW-0418">Kinase</keyword>
<evidence type="ECO:0000313" key="5">
    <source>
        <dbReference type="Proteomes" id="UP000059188"/>
    </source>
</evidence>
<feature type="region of interest" description="Disordered" evidence="2">
    <location>
        <begin position="28"/>
        <end position="47"/>
    </location>
</feature>
<keyword evidence="1" id="KW-0195">Cyclin</keyword>
<dbReference type="InterPro" id="IPR036915">
    <property type="entry name" value="Cyclin-like_sf"/>
</dbReference>
<proteinExistence type="inferred from homology"/>
<dbReference type="InterPro" id="IPR043198">
    <property type="entry name" value="Cyclin/Ssn8"/>
</dbReference>
<dbReference type="Pfam" id="PF00134">
    <property type="entry name" value="Cyclin_N"/>
    <property type="match status" value="1"/>
</dbReference>
<dbReference type="SMART" id="SM00385">
    <property type="entry name" value="CYCLIN"/>
    <property type="match status" value="2"/>
</dbReference>
<dbReference type="OrthoDB" id="25002at2759"/>
<evidence type="ECO:0000256" key="2">
    <source>
        <dbReference type="SAM" id="MobiDB-lite"/>
    </source>
</evidence>
<dbReference type="SUPFAM" id="SSF47954">
    <property type="entry name" value="Cyclin-like"/>
    <property type="match status" value="2"/>
</dbReference>
<dbReference type="EMBL" id="LN679106">
    <property type="protein sequence ID" value="CEL62595.1"/>
    <property type="molecule type" value="Genomic_DNA"/>
</dbReference>
<reference evidence="4 5" key="1">
    <citation type="submission" date="2014-11" db="EMBL/GenBank/DDBJ databases">
        <authorList>
            <person name="Wibberg Daniel"/>
        </authorList>
    </citation>
    <scope>NUCLEOTIDE SEQUENCE [LARGE SCALE GENOMIC DNA]</scope>
    <source>
        <strain evidence="4">Rhizoctonia solani AG1-IB 7/3/14</strain>
    </source>
</reference>
<dbReference type="Gene3D" id="1.10.472.10">
    <property type="entry name" value="Cyclin-like"/>
    <property type="match status" value="2"/>
</dbReference>
<dbReference type="STRING" id="1108050.A0A0B7FY21"/>
<gene>
    <name evidence="4" type="ORF">RSOLAG1IB_04951</name>
</gene>
<dbReference type="AlphaFoldDB" id="A0A0B7FY21"/>
<dbReference type="InterPro" id="IPR006671">
    <property type="entry name" value="Cyclin_N"/>
</dbReference>
<evidence type="ECO:0000256" key="1">
    <source>
        <dbReference type="RuleBase" id="RU000383"/>
    </source>
</evidence>
<keyword evidence="4" id="KW-0808">Transferase</keyword>
<dbReference type="InterPro" id="IPR013763">
    <property type="entry name" value="Cyclin-like_dom"/>
</dbReference>
<feature type="compositionally biased region" description="Low complexity" evidence="2">
    <location>
        <begin position="300"/>
        <end position="323"/>
    </location>
</feature>
<dbReference type="GO" id="GO:0016301">
    <property type="term" value="F:kinase activity"/>
    <property type="evidence" value="ECO:0007669"/>
    <property type="project" value="UniProtKB-KW"/>
</dbReference>
<sequence>MSSQASPAQTPPPTTTVRIKEHHAYFGEDEASRLSERTRGNLSEARGERLRQQSCTFIDAVGVRSGFPRRTIATAQNLYHRFHLFFPIRDFDFFDVTMACLYVSTKLHDTLKKPRDILMAAYYIRLPELAAKSKTGTDVDIDQATLEADRHRLISIERLILETICFNFRVRLPFSYVIKMCREFHASKELAKLAWRLSIDSNRTLIPLQFPPHTIALGCIYLAALLMSADPNGPATSPTHESREHSFRGDDPSMIVAKLAHPGEWETKFYSRVEQLEDIAHALLDLLLSNPSSTSLHANTSPTTPSSPSPSQQQSQSSPISSIVPANYSTAQLTRLKIQLREQEQQEQRDRRPVRTRVRSAMDADVVMSALNGAGDSNEGTVRFLFGLPGE</sequence>
<accession>A0A0B7FY21</accession>